<dbReference type="EMBL" id="BARS01019860">
    <property type="protein sequence ID" value="GAF95566.1"/>
    <property type="molecule type" value="Genomic_DNA"/>
</dbReference>
<reference evidence="1" key="1">
    <citation type="journal article" date="2014" name="Front. Microbiol.">
        <title>High frequency of phylogenetically diverse reductive dehalogenase-homologous genes in deep subseafloor sedimentary metagenomes.</title>
        <authorList>
            <person name="Kawai M."/>
            <person name="Futagami T."/>
            <person name="Toyoda A."/>
            <person name="Takaki Y."/>
            <person name="Nishi S."/>
            <person name="Hori S."/>
            <person name="Arai W."/>
            <person name="Tsubouchi T."/>
            <person name="Morono Y."/>
            <person name="Uchiyama I."/>
            <person name="Ito T."/>
            <person name="Fujiyama A."/>
            <person name="Inagaki F."/>
            <person name="Takami H."/>
        </authorList>
    </citation>
    <scope>NUCLEOTIDE SEQUENCE</scope>
    <source>
        <strain evidence="1">Expedition CK06-06</strain>
    </source>
</reference>
<name>X0U8B6_9ZZZZ</name>
<feature type="non-terminal residue" evidence="1">
    <location>
        <position position="274"/>
    </location>
</feature>
<evidence type="ECO:0008006" key="2">
    <source>
        <dbReference type="Google" id="ProtNLM"/>
    </source>
</evidence>
<sequence length="274" mass="28834">VSVGDAYAITWTDSDPDHDAQISLFWDVDTVAGNNLPADEGVTWGTVAVALSEDDPADTFDWIVDAAPGGDYYLYAYIDDGLAADEDFTATSVFVNASPHITLDEPPAGTAVSVGSIYTITWTDSDSDDDAQISLYWDSDTDPANNAAGLQGTTWGVIAAGISEDDPADSYDWTVDAPEGGVYHLYAHIDDGLATDEGYTANTLAMNIPPEITLGDPVAGTVANVGDVCAVTWTDSDPDDNALISLFWDVDNVSGNNLPFNEGVTWGTIATGIS</sequence>
<gene>
    <name evidence="1" type="ORF">S01H1_32111</name>
</gene>
<dbReference type="AlphaFoldDB" id="X0U8B6"/>
<proteinExistence type="predicted"/>
<organism evidence="1">
    <name type="scientific">marine sediment metagenome</name>
    <dbReference type="NCBI Taxonomy" id="412755"/>
    <lineage>
        <taxon>unclassified sequences</taxon>
        <taxon>metagenomes</taxon>
        <taxon>ecological metagenomes</taxon>
    </lineage>
</organism>
<evidence type="ECO:0000313" key="1">
    <source>
        <dbReference type="EMBL" id="GAF95566.1"/>
    </source>
</evidence>
<feature type="non-terminal residue" evidence="1">
    <location>
        <position position="1"/>
    </location>
</feature>
<accession>X0U8B6</accession>
<protein>
    <recommendedName>
        <fullName evidence="2">Bacterial Ig-like domain-containing protein</fullName>
    </recommendedName>
</protein>
<comment type="caution">
    <text evidence="1">The sequence shown here is derived from an EMBL/GenBank/DDBJ whole genome shotgun (WGS) entry which is preliminary data.</text>
</comment>